<dbReference type="Proteomes" id="UP000057134">
    <property type="component" value="Chromosome"/>
</dbReference>
<dbReference type="Gene3D" id="3.40.50.1010">
    <property type="entry name" value="5'-nuclease"/>
    <property type="match status" value="1"/>
</dbReference>
<proteinExistence type="predicted"/>
<gene>
    <name evidence="1" type="ORF">XA26_27350</name>
</gene>
<keyword evidence="2" id="KW-1185">Reference proteome</keyword>
<sequence>MFIDLLTEDTTPHPETGEPRWKSAKALLDAVNDGRVVLGTSALVDAEVGRFATLRDDGDTFLKKVRGWFDAPGTRYAEVDRILARDAARLAKQWRTFAKPGKKMKGYDAVHLAASVRLKCDYLMTGDGGFPVGQTVEGVKVRYAEAVWPQTIFDDE</sequence>
<dbReference type="InterPro" id="IPR029060">
    <property type="entry name" value="PIN-like_dom_sf"/>
</dbReference>
<accession>A0A0N7H8L7</accession>
<name>A0A0N7H8L7_MYCFO</name>
<evidence type="ECO:0008006" key="3">
    <source>
        <dbReference type="Google" id="ProtNLM"/>
    </source>
</evidence>
<protein>
    <recommendedName>
        <fullName evidence="3">PIN domain-containing protein</fullName>
    </recommendedName>
</protein>
<organism evidence="1 2">
    <name type="scientific">Mycolicibacterium fortuitum</name>
    <name type="common">Mycobacterium fortuitum</name>
    <dbReference type="NCBI Taxonomy" id="1766"/>
    <lineage>
        <taxon>Bacteria</taxon>
        <taxon>Bacillati</taxon>
        <taxon>Actinomycetota</taxon>
        <taxon>Actinomycetes</taxon>
        <taxon>Mycobacteriales</taxon>
        <taxon>Mycobacteriaceae</taxon>
        <taxon>Mycolicibacterium</taxon>
    </lineage>
</organism>
<reference evidence="1 2" key="1">
    <citation type="journal article" date="2015" name="MBio">
        <title>Enzymatic Degradation of Phenazines Can Generate Energy and Protect Sensitive Organisms from Toxicity.</title>
        <authorList>
            <person name="Costa K.C."/>
            <person name="Bergkessel M."/>
            <person name="Saunders S."/>
            <person name="Korlach J."/>
            <person name="Newman D.K."/>
        </authorList>
    </citation>
    <scope>NUCLEOTIDE SEQUENCE [LARGE SCALE GENOMIC DNA]</scope>
    <source>
        <strain evidence="1 2">CT6</strain>
    </source>
</reference>
<dbReference type="STRING" id="1766.XA26_27350"/>
<dbReference type="EMBL" id="CP011269">
    <property type="protein sequence ID" value="ALI26575.1"/>
    <property type="molecule type" value="Genomic_DNA"/>
</dbReference>
<dbReference type="PATRIC" id="fig|1766.6.peg.2719"/>
<evidence type="ECO:0000313" key="2">
    <source>
        <dbReference type="Proteomes" id="UP000057134"/>
    </source>
</evidence>
<evidence type="ECO:0000313" key="1">
    <source>
        <dbReference type="EMBL" id="ALI26575.1"/>
    </source>
</evidence>
<dbReference type="KEGG" id="mft:XA26_27350"/>
<dbReference type="AlphaFoldDB" id="A0A0N7H8L7"/>
<dbReference type="SUPFAM" id="SSF88723">
    <property type="entry name" value="PIN domain-like"/>
    <property type="match status" value="1"/>
</dbReference>